<dbReference type="PANTHER" id="PTHR32176">
    <property type="entry name" value="XYLOSE ISOMERASE"/>
    <property type="match status" value="1"/>
</dbReference>
<feature type="non-terminal residue" evidence="9">
    <location>
        <position position="1"/>
    </location>
</feature>
<evidence type="ECO:0000256" key="5">
    <source>
        <dbReference type="ARBA" id="ARBA00023098"/>
    </source>
</evidence>
<dbReference type="GO" id="GO:0016042">
    <property type="term" value="P:lipid catabolic process"/>
    <property type="evidence" value="ECO:0007669"/>
    <property type="project" value="UniProtKB-UniRule"/>
</dbReference>
<accession>A0A6A4MCE9</accession>
<dbReference type="AlphaFoldDB" id="A0A6A4MCE9"/>
<comment type="caution">
    <text evidence="6">Lacks conserved residue(s) required for the propagation of feature annotation.</text>
</comment>
<reference evidence="9 10" key="1">
    <citation type="journal article" date="2019" name="Genome Biol. Evol.">
        <title>The Rhododendron genome and chromosomal organization provide insight into shared whole-genome duplications across the heath family (Ericaceae).</title>
        <authorList>
            <person name="Soza V.L."/>
            <person name="Lindsley D."/>
            <person name="Waalkes A."/>
            <person name="Ramage E."/>
            <person name="Patwardhan R.P."/>
            <person name="Burton J.N."/>
            <person name="Adey A."/>
            <person name="Kumar A."/>
            <person name="Qiu R."/>
            <person name="Shendure J."/>
            <person name="Hall B."/>
        </authorList>
    </citation>
    <scope>NUCLEOTIDE SEQUENCE [LARGE SCALE GENOMIC DNA]</scope>
    <source>
        <strain evidence="9">RSF 1966-606</strain>
    </source>
</reference>
<keyword evidence="10" id="KW-1185">Reference proteome</keyword>
<dbReference type="PROSITE" id="PS51635">
    <property type="entry name" value="PNPLA"/>
    <property type="match status" value="1"/>
</dbReference>
<feature type="active site" description="Nucleophile" evidence="6">
    <location>
        <position position="31"/>
    </location>
</feature>
<organism evidence="9 10">
    <name type="scientific">Rhododendron williamsianum</name>
    <dbReference type="NCBI Taxonomy" id="262921"/>
    <lineage>
        <taxon>Eukaryota</taxon>
        <taxon>Viridiplantae</taxon>
        <taxon>Streptophyta</taxon>
        <taxon>Embryophyta</taxon>
        <taxon>Tracheophyta</taxon>
        <taxon>Spermatophyta</taxon>
        <taxon>Magnoliopsida</taxon>
        <taxon>eudicotyledons</taxon>
        <taxon>Gunneridae</taxon>
        <taxon>Pentapetalae</taxon>
        <taxon>asterids</taxon>
        <taxon>Ericales</taxon>
        <taxon>Ericaceae</taxon>
        <taxon>Ericoideae</taxon>
        <taxon>Rhodoreae</taxon>
        <taxon>Rhododendron</taxon>
    </lineage>
</organism>
<evidence type="ECO:0000256" key="4">
    <source>
        <dbReference type="ARBA" id="ARBA00022963"/>
    </source>
</evidence>
<dbReference type="FunFam" id="3.40.1090.10:FF:000005">
    <property type="entry name" value="Patatin"/>
    <property type="match status" value="1"/>
</dbReference>
<feature type="short sequence motif" description="DGA/G" evidence="6">
    <location>
        <begin position="182"/>
        <end position="184"/>
    </location>
</feature>
<feature type="short sequence motif" description="GXSXG" evidence="6">
    <location>
        <begin position="29"/>
        <end position="33"/>
    </location>
</feature>
<keyword evidence="3" id="KW-0611">Plant defense</keyword>
<proteinExistence type="inferred from homology"/>
<dbReference type="GO" id="GO:0004620">
    <property type="term" value="F:phospholipase activity"/>
    <property type="evidence" value="ECO:0007669"/>
    <property type="project" value="TreeGrafter"/>
</dbReference>
<keyword evidence="4 6" id="KW-0442">Lipid degradation</keyword>
<evidence type="ECO:0000259" key="8">
    <source>
        <dbReference type="PROSITE" id="PS51635"/>
    </source>
</evidence>
<dbReference type="PANTHER" id="PTHR32176:SF99">
    <property type="entry name" value="PATATIN"/>
    <property type="match status" value="1"/>
</dbReference>
<evidence type="ECO:0000256" key="7">
    <source>
        <dbReference type="RuleBase" id="RU361262"/>
    </source>
</evidence>
<dbReference type="Proteomes" id="UP000428333">
    <property type="component" value="Linkage Group LG01"/>
</dbReference>
<dbReference type="GO" id="GO:0047372">
    <property type="term" value="F:monoacylglycerol lipase activity"/>
    <property type="evidence" value="ECO:0007669"/>
    <property type="project" value="TreeGrafter"/>
</dbReference>
<protein>
    <recommendedName>
        <fullName evidence="7">Patatin</fullName>
        <ecNumber evidence="7">3.1.1.-</ecNumber>
    </recommendedName>
</protein>
<dbReference type="SUPFAM" id="SSF52151">
    <property type="entry name" value="FabD/lysophospholipase-like"/>
    <property type="match status" value="1"/>
</dbReference>
<evidence type="ECO:0000256" key="1">
    <source>
        <dbReference type="ARBA" id="ARBA00010240"/>
    </source>
</evidence>
<evidence type="ECO:0000256" key="6">
    <source>
        <dbReference type="PROSITE-ProRule" id="PRU01161"/>
    </source>
</evidence>
<keyword evidence="2 6" id="KW-0378">Hydrolase</keyword>
<keyword evidence="5 6" id="KW-0443">Lipid metabolism</keyword>
<evidence type="ECO:0000256" key="2">
    <source>
        <dbReference type="ARBA" id="ARBA00022801"/>
    </source>
</evidence>
<comment type="function">
    <text evidence="7">Lipolytic acyl hydrolase (LAH).</text>
</comment>
<dbReference type="GO" id="GO:0006952">
    <property type="term" value="P:defense response"/>
    <property type="evidence" value="ECO:0007669"/>
    <property type="project" value="UniProtKB-KW"/>
</dbReference>
<evidence type="ECO:0000313" key="9">
    <source>
        <dbReference type="EMBL" id="KAE9466852.1"/>
    </source>
</evidence>
<dbReference type="Gene3D" id="3.40.1090.10">
    <property type="entry name" value="Cytosolic phospholipase A2 catalytic domain"/>
    <property type="match status" value="1"/>
</dbReference>
<dbReference type="InterPro" id="IPR016035">
    <property type="entry name" value="Acyl_Trfase/lysoPLipase"/>
</dbReference>
<comment type="domain">
    <text evidence="7">The nitrogen atoms of the two glycine residues in the GGXR motif define the oxyanion hole, and stabilize the oxyanion that forms during the nucleophilic attack by the catalytic serine during substrate cleavage.</text>
</comment>
<evidence type="ECO:0000313" key="10">
    <source>
        <dbReference type="Proteomes" id="UP000428333"/>
    </source>
</evidence>
<dbReference type="EC" id="3.1.1.-" evidence="7"/>
<feature type="active site" description="Proton acceptor" evidence="6">
    <location>
        <position position="182"/>
    </location>
</feature>
<gene>
    <name evidence="9" type="ORF">C3L33_01221</name>
</gene>
<dbReference type="EMBL" id="QEFC01000074">
    <property type="protein sequence ID" value="KAE9466852.1"/>
    <property type="molecule type" value="Genomic_DNA"/>
</dbReference>
<dbReference type="InterPro" id="IPR002641">
    <property type="entry name" value="PNPLA_dom"/>
</dbReference>
<evidence type="ECO:0000256" key="3">
    <source>
        <dbReference type="ARBA" id="ARBA00022821"/>
    </source>
</evidence>
<name>A0A6A4MCE9_9ERIC</name>
<comment type="similarity">
    <text evidence="1 7">Belongs to the patatin family.</text>
</comment>
<dbReference type="Pfam" id="PF01734">
    <property type="entry name" value="Patatin"/>
    <property type="match status" value="1"/>
</dbReference>
<sequence length="365" mass="40063">MEGALEELFLAPSLASLNQSFRLFDVIAGTSTGGLVTAMLTAPNKANRPMYAAKDINNFYLENCPKIFPQSSRNNFITKVTSLFGAVTGPEYDGKYLRSLTRELLGNITINQTLTDVIIPTFDIKRLQPVIFSTDDGKENVSKNALLSDICLGTSAAPTFLPAHYFETKDGNGKTRSFDLIDGGVAANNPTLMAITYISKEILKGKFKFVDMKPMEGSRMLVLSLGTGAPKLEEKYSAAEASKWGLLSWVYDNGATPMVDIYGDASSDMVDIHVSTLFQSLYCEKNYLRIQDDTLAGDASSVDIATTENLQKLVQIGNELLKKPVSRVNLETGKFDEVQGEGTNEAALIRFAKLLSEEKRLWEAE</sequence>
<dbReference type="OrthoDB" id="1658288at2759"/>
<feature type="domain" description="PNPLA" evidence="8">
    <location>
        <begin position="1"/>
        <end position="195"/>
    </location>
</feature>
<comment type="caution">
    <text evidence="9">The sequence shown here is derived from an EMBL/GenBank/DDBJ whole genome shotgun (WGS) entry which is preliminary data.</text>
</comment>